<dbReference type="AlphaFoldDB" id="A0A367L613"/>
<evidence type="ECO:0000256" key="2">
    <source>
        <dbReference type="SAM" id="Phobius"/>
    </source>
</evidence>
<organism evidence="3 4">
    <name type="scientific">Ophiocordyceps polyrhachis-furcata BCC 54312</name>
    <dbReference type="NCBI Taxonomy" id="1330021"/>
    <lineage>
        <taxon>Eukaryota</taxon>
        <taxon>Fungi</taxon>
        <taxon>Dikarya</taxon>
        <taxon>Ascomycota</taxon>
        <taxon>Pezizomycotina</taxon>
        <taxon>Sordariomycetes</taxon>
        <taxon>Hypocreomycetidae</taxon>
        <taxon>Hypocreales</taxon>
        <taxon>Ophiocordycipitaceae</taxon>
        <taxon>Ophiocordyceps</taxon>
    </lineage>
</organism>
<keyword evidence="2" id="KW-1133">Transmembrane helix</keyword>
<feature type="non-terminal residue" evidence="3">
    <location>
        <position position="82"/>
    </location>
</feature>
<feature type="transmembrane region" description="Helical" evidence="2">
    <location>
        <begin position="12"/>
        <end position="34"/>
    </location>
</feature>
<reference evidence="3 4" key="1">
    <citation type="journal article" date="2015" name="BMC Genomics">
        <title>Insights from the genome of Ophiocordyceps polyrhachis-furcata to pathogenicity and host specificity in insect fungi.</title>
        <authorList>
            <person name="Wichadakul D."/>
            <person name="Kobmoo N."/>
            <person name="Ingsriswang S."/>
            <person name="Tangphatsornruang S."/>
            <person name="Chantasingh D."/>
            <person name="Luangsa-ard J.J."/>
            <person name="Eurwilaichitr L."/>
        </authorList>
    </citation>
    <scope>NUCLEOTIDE SEQUENCE [LARGE SCALE GENOMIC DNA]</scope>
    <source>
        <strain evidence="3 4">BCC 54312</strain>
    </source>
</reference>
<accession>A0A367L613</accession>
<keyword evidence="2" id="KW-0472">Membrane</keyword>
<feature type="compositionally biased region" description="Basic and acidic residues" evidence="1">
    <location>
        <begin position="44"/>
        <end position="55"/>
    </location>
</feature>
<name>A0A367L613_9HYPO</name>
<evidence type="ECO:0000313" key="4">
    <source>
        <dbReference type="Proteomes" id="UP000253664"/>
    </source>
</evidence>
<proteinExistence type="predicted"/>
<comment type="caution">
    <text evidence="3">The sequence shown here is derived from an EMBL/GenBank/DDBJ whole genome shotgun (WGS) entry which is preliminary data.</text>
</comment>
<gene>
    <name evidence="3" type="ORF">L249_3850</name>
</gene>
<keyword evidence="2" id="KW-0812">Transmembrane</keyword>
<dbReference type="EMBL" id="LKCN02000014">
    <property type="protein sequence ID" value="RCI09859.1"/>
    <property type="molecule type" value="Genomic_DNA"/>
</dbReference>
<evidence type="ECO:0000256" key="1">
    <source>
        <dbReference type="SAM" id="MobiDB-lite"/>
    </source>
</evidence>
<evidence type="ECO:0000313" key="3">
    <source>
        <dbReference type="EMBL" id="RCI09859.1"/>
    </source>
</evidence>
<sequence>MYIYTIYNVDVFVLASARTALVSLPLLAIALWWFPHNGQATKPKSPDDSWREKRGALPRSSKCSLTYHYQMRAPSDEAEKKL</sequence>
<feature type="region of interest" description="Disordered" evidence="1">
    <location>
        <begin position="39"/>
        <end position="60"/>
    </location>
</feature>
<dbReference type="Proteomes" id="UP000253664">
    <property type="component" value="Unassembled WGS sequence"/>
</dbReference>
<keyword evidence="4" id="KW-1185">Reference proteome</keyword>
<protein>
    <submittedName>
        <fullName evidence="3">Uncharacterized protein</fullName>
    </submittedName>
</protein>